<feature type="binding site" evidence="3">
    <location>
        <position position="5"/>
    </location>
    <ligand>
        <name>a divalent metal cation</name>
        <dbReference type="ChEBI" id="CHEBI:60240"/>
        <label>1</label>
    </ligand>
</feature>
<dbReference type="SUPFAM" id="SSF51556">
    <property type="entry name" value="Metallo-dependent hydrolases"/>
    <property type="match status" value="1"/>
</dbReference>
<dbReference type="PANTHER" id="PTHR46124">
    <property type="entry name" value="D-AMINOACYL-TRNA DEACYLASE"/>
    <property type="match status" value="1"/>
</dbReference>
<evidence type="ECO:0000256" key="3">
    <source>
        <dbReference type="PIRSR" id="PIRSR005902-1"/>
    </source>
</evidence>
<dbReference type="FunFam" id="3.20.20.140:FF:000005">
    <property type="entry name" value="TatD family hydrolase"/>
    <property type="match status" value="1"/>
</dbReference>
<dbReference type="InterPro" id="IPR032466">
    <property type="entry name" value="Metal_Hydrolase"/>
</dbReference>
<dbReference type="EMBL" id="DRIG01000096">
    <property type="protein sequence ID" value="HEC79354.1"/>
    <property type="molecule type" value="Genomic_DNA"/>
</dbReference>
<dbReference type="CDD" id="cd01310">
    <property type="entry name" value="TatD_DNAse"/>
    <property type="match status" value="1"/>
</dbReference>
<feature type="binding site" evidence="3">
    <location>
        <position position="150"/>
    </location>
    <ligand>
        <name>a divalent metal cation</name>
        <dbReference type="ChEBI" id="CHEBI:60240"/>
        <label>2</label>
    </ligand>
</feature>
<proteinExistence type="predicted"/>
<feature type="binding site" evidence="3">
    <location>
        <position position="127"/>
    </location>
    <ligand>
        <name>a divalent metal cation</name>
        <dbReference type="ChEBI" id="CHEBI:60240"/>
        <label>2</label>
    </ligand>
</feature>
<sequence>MIDTHCHLSDPQFNRDLPEVLKRAKSVGVHKIINAGYDVKTSQEAVRIAENEPWLLPAVGIHPNELAADSLEQFQDIERLLKEKKIYAVGETGLDYYRDSSSREAQQELFRRHITVAREYCLPLLIHTRNSIDDTIGILEKEDFYYGVFHCYSGTFEQAKVILDMGFYLGFGGILTFSKRTREIFKKIPVDRILLETDAPFLSPVGYRGKRNEPAYIMETLKAAAQILEMAPSGLERILDNNAAVLFSLDE</sequence>
<reference evidence="4" key="1">
    <citation type="journal article" date="2020" name="mSystems">
        <title>Genome- and Community-Level Interaction Insights into Carbon Utilization and Element Cycling Functions of Hydrothermarchaeota in Hydrothermal Sediment.</title>
        <authorList>
            <person name="Zhou Z."/>
            <person name="Liu Y."/>
            <person name="Xu W."/>
            <person name="Pan J."/>
            <person name="Luo Z.H."/>
            <person name="Li M."/>
        </authorList>
    </citation>
    <scope>NUCLEOTIDE SEQUENCE</scope>
    <source>
        <strain evidence="4">HyVt-388</strain>
    </source>
</reference>
<protein>
    <submittedName>
        <fullName evidence="4">TatD family deoxyribonuclease</fullName>
    </submittedName>
</protein>
<comment type="caution">
    <text evidence="4">The sequence shown here is derived from an EMBL/GenBank/DDBJ whole genome shotgun (WGS) entry which is preliminary data.</text>
</comment>
<dbReference type="Gene3D" id="3.20.20.140">
    <property type="entry name" value="Metal-dependent hydrolases"/>
    <property type="match status" value="1"/>
</dbReference>
<keyword evidence="1 3" id="KW-0479">Metal-binding</keyword>
<evidence type="ECO:0000256" key="2">
    <source>
        <dbReference type="ARBA" id="ARBA00022801"/>
    </source>
</evidence>
<dbReference type="GO" id="GO:0004536">
    <property type="term" value="F:DNA nuclease activity"/>
    <property type="evidence" value="ECO:0007669"/>
    <property type="project" value="InterPro"/>
</dbReference>
<dbReference type="InterPro" id="IPR015991">
    <property type="entry name" value="TatD/YcfH-like"/>
</dbReference>
<dbReference type="NCBIfam" id="TIGR00010">
    <property type="entry name" value="YchF/TatD family DNA exonuclease"/>
    <property type="match status" value="1"/>
</dbReference>
<dbReference type="AlphaFoldDB" id="A0A9C9ENR5"/>
<evidence type="ECO:0000256" key="1">
    <source>
        <dbReference type="ARBA" id="ARBA00022723"/>
    </source>
</evidence>
<dbReference type="Proteomes" id="UP000885826">
    <property type="component" value="Unassembled WGS sequence"/>
</dbReference>
<accession>A0A9C9ENR5</accession>
<dbReference type="GO" id="GO:0016788">
    <property type="term" value="F:hydrolase activity, acting on ester bonds"/>
    <property type="evidence" value="ECO:0007669"/>
    <property type="project" value="InterPro"/>
</dbReference>
<evidence type="ECO:0000313" key="4">
    <source>
        <dbReference type="EMBL" id="HEC79354.1"/>
    </source>
</evidence>
<evidence type="ECO:0000313" key="5">
    <source>
        <dbReference type="Proteomes" id="UP000885826"/>
    </source>
</evidence>
<keyword evidence="2" id="KW-0378">Hydrolase</keyword>
<dbReference type="GO" id="GO:0046872">
    <property type="term" value="F:metal ion binding"/>
    <property type="evidence" value="ECO:0007669"/>
    <property type="project" value="UniProtKB-KW"/>
</dbReference>
<dbReference type="Pfam" id="PF01026">
    <property type="entry name" value="TatD_DNase"/>
    <property type="match status" value="1"/>
</dbReference>
<name>A0A9C9ENR5_UNCW3</name>
<dbReference type="PIRSF" id="PIRSF005902">
    <property type="entry name" value="DNase_TatD"/>
    <property type="match status" value="1"/>
</dbReference>
<feature type="binding site" evidence="3">
    <location>
        <position position="198"/>
    </location>
    <ligand>
        <name>a divalent metal cation</name>
        <dbReference type="ChEBI" id="CHEBI:60240"/>
        <label>1</label>
    </ligand>
</feature>
<dbReference type="PANTHER" id="PTHR46124:SF2">
    <property type="entry name" value="D-AMINOACYL-TRNA DEACYLASE"/>
    <property type="match status" value="1"/>
</dbReference>
<gene>
    <name evidence="4" type="ORF">ENI34_09510</name>
</gene>
<feature type="binding site" evidence="3">
    <location>
        <position position="7"/>
    </location>
    <ligand>
        <name>a divalent metal cation</name>
        <dbReference type="ChEBI" id="CHEBI:60240"/>
        <label>1</label>
    </ligand>
</feature>
<dbReference type="InterPro" id="IPR001130">
    <property type="entry name" value="TatD-like"/>
</dbReference>
<dbReference type="GO" id="GO:0005829">
    <property type="term" value="C:cytosol"/>
    <property type="evidence" value="ECO:0007669"/>
    <property type="project" value="TreeGrafter"/>
</dbReference>
<organism evidence="4 5">
    <name type="scientific">candidate division WOR-3 bacterium</name>
    <dbReference type="NCBI Taxonomy" id="2052148"/>
    <lineage>
        <taxon>Bacteria</taxon>
        <taxon>Bacteria division WOR-3</taxon>
    </lineage>
</organism>
<feature type="binding site" evidence="3">
    <location>
        <position position="91"/>
    </location>
    <ligand>
        <name>a divalent metal cation</name>
        <dbReference type="ChEBI" id="CHEBI:60240"/>
        <label>1</label>
    </ligand>
</feature>